<organism evidence="1 2">
    <name type="scientific">Nocardiopsis mwathae</name>
    <dbReference type="NCBI Taxonomy" id="1472723"/>
    <lineage>
        <taxon>Bacteria</taxon>
        <taxon>Bacillati</taxon>
        <taxon>Actinomycetota</taxon>
        <taxon>Actinomycetes</taxon>
        <taxon>Streptosporangiales</taxon>
        <taxon>Nocardiopsidaceae</taxon>
        <taxon>Nocardiopsis</taxon>
    </lineage>
</organism>
<protein>
    <submittedName>
        <fullName evidence="1">Uncharacterized protein</fullName>
    </submittedName>
</protein>
<sequence length="118" mass="13278">MDAILALGEPGSERERAELALERDGGGEFDVAGTWAKQNFHSTCSVRFDGERDGAEKTLYVMVYEDEGRWYVVLPFGDDGPGMWSDEEMLEEFGYESWDDVITEPGDEWEKDGAPCPE</sequence>
<evidence type="ECO:0000313" key="2">
    <source>
        <dbReference type="Proteomes" id="UP000546642"/>
    </source>
</evidence>
<dbReference type="RefSeq" id="WP_184076920.1">
    <property type="nucleotide sequence ID" value="NZ_JACHDS010000001.1"/>
</dbReference>
<gene>
    <name evidence="1" type="ORF">HNR23_003552</name>
</gene>
<dbReference type="EMBL" id="JACHDS010000001">
    <property type="protein sequence ID" value="MBB6173492.1"/>
    <property type="molecule type" value="Genomic_DNA"/>
</dbReference>
<reference evidence="1 2" key="1">
    <citation type="submission" date="2020-08" db="EMBL/GenBank/DDBJ databases">
        <title>Sequencing the genomes of 1000 actinobacteria strains.</title>
        <authorList>
            <person name="Klenk H.-P."/>
        </authorList>
    </citation>
    <scope>NUCLEOTIDE SEQUENCE [LARGE SCALE GENOMIC DNA]</scope>
    <source>
        <strain evidence="1 2">DSM 46659</strain>
    </source>
</reference>
<dbReference type="AlphaFoldDB" id="A0A7X0D6F7"/>
<name>A0A7X0D6F7_9ACTN</name>
<evidence type="ECO:0000313" key="1">
    <source>
        <dbReference type="EMBL" id="MBB6173492.1"/>
    </source>
</evidence>
<accession>A0A7X0D6F7</accession>
<proteinExistence type="predicted"/>
<keyword evidence="2" id="KW-1185">Reference proteome</keyword>
<dbReference type="Proteomes" id="UP000546642">
    <property type="component" value="Unassembled WGS sequence"/>
</dbReference>
<comment type="caution">
    <text evidence="1">The sequence shown here is derived from an EMBL/GenBank/DDBJ whole genome shotgun (WGS) entry which is preliminary data.</text>
</comment>